<sequence>MNRTPDEPRPDEWFDIAKQWAELPVGHLRIAVRAVETRDVRAHEYRMEELRLGARRESEQRTHRLYMAGLITGFLIAVGMLTGAVIVGINDQPWLAAMLAGPSVLALATLFVLRRSDPAQVGSVGRAHGAALAASQQPPVL</sequence>
<dbReference type="Proteomes" id="UP000272400">
    <property type="component" value="Unassembled WGS sequence"/>
</dbReference>
<feature type="transmembrane region" description="Helical" evidence="1">
    <location>
        <begin position="94"/>
        <end position="113"/>
    </location>
</feature>
<dbReference type="AlphaFoldDB" id="A0A3N1D4I3"/>
<dbReference type="OrthoDB" id="4277072at2"/>
<name>A0A3N1D4I3_9ACTN</name>
<dbReference type="RefSeq" id="WP_123667646.1">
    <property type="nucleotide sequence ID" value="NZ_RJKE01000001.1"/>
</dbReference>
<organism evidence="2 3">
    <name type="scientific">Actinocorallia herbida</name>
    <dbReference type="NCBI Taxonomy" id="58109"/>
    <lineage>
        <taxon>Bacteria</taxon>
        <taxon>Bacillati</taxon>
        <taxon>Actinomycetota</taxon>
        <taxon>Actinomycetes</taxon>
        <taxon>Streptosporangiales</taxon>
        <taxon>Thermomonosporaceae</taxon>
        <taxon>Actinocorallia</taxon>
    </lineage>
</organism>
<evidence type="ECO:0008006" key="4">
    <source>
        <dbReference type="Google" id="ProtNLM"/>
    </source>
</evidence>
<keyword evidence="1" id="KW-1133">Transmembrane helix</keyword>
<keyword evidence="1" id="KW-0472">Membrane</keyword>
<evidence type="ECO:0000313" key="3">
    <source>
        <dbReference type="Proteomes" id="UP000272400"/>
    </source>
</evidence>
<reference evidence="2 3" key="1">
    <citation type="submission" date="2018-11" db="EMBL/GenBank/DDBJ databases">
        <title>Sequencing the genomes of 1000 actinobacteria strains.</title>
        <authorList>
            <person name="Klenk H.-P."/>
        </authorList>
    </citation>
    <scope>NUCLEOTIDE SEQUENCE [LARGE SCALE GENOMIC DNA]</scope>
    <source>
        <strain evidence="2 3">DSM 44254</strain>
    </source>
</reference>
<feature type="transmembrane region" description="Helical" evidence="1">
    <location>
        <begin position="65"/>
        <end position="88"/>
    </location>
</feature>
<evidence type="ECO:0000256" key="1">
    <source>
        <dbReference type="SAM" id="Phobius"/>
    </source>
</evidence>
<evidence type="ECO:0000313" key="2">
    <source>
        <dbReference type="EMBL" id="ROO88399.1"/>
    </source>
</evidence>
<comment type="caution">
    <text evidence="2">The sequence shown here is derived from an EMBL/GenBank/DDBJ whole genome shotgun (WGS) entry which is preliminary data.</text>
</comment>
<dbReference type="EMBL" id="RJKE01000001">
    <property type="protein sequence ID" value="ROO88399.1"/>
    <property type="molecule type" value="Genomic_DNA"/>
</dbReference>
<gene>
    <name evidence="2" type="ORF">EDD29_6068</name>
</gene>
<keyword evidence="3" id="KW-1185">Reference proteome</keyword>
<protein>
    <recommendedName>
        <fullName evidence="4">Superfamily III holin-X</fullName>
    </recommendedName>
</protein>
<keyword evidence="1" id="KW-0812">Transmembrane</keyword>
<accession>A0A3N1D4I3</accession>
<proteinExistence type="predicted"/>